<name>A0A0D0CD14_9AGAR</name>
<dbReference type="AlphaFoldDB" id="A0A0D0CD14"/>
<sequence>MFHQAQNFTISPSDFNVVHGNQTIIHRYPRSRRGYEDAIDENVRRKRHREHSYLDDFKEVRRGDMIVLQRIPTNQLSAYQSNHITARRESSSPGLSVKIEVVKLASKKREKKFMAITYEGDDAYERWKNDLEGFANVREANSWQLYAFTRSISPSLIFHQGKCIL</sequence>
<dbReference type="EMBL" id="KN834802">
    <property type="protein sequence ID" value="KIK55932.1"/>
    <property type="molecule type" value="Genomic_DNA"/>
</dbReference>
<gene>
    <name evidence="1" type="ORF">GYMLUDRAFT_830649</name>
</gene>
<keyword evidence="2" id="KW-1185">Reference proteome</keyword>
<reference evidence="1 2" key="1">
    <citation type="submission" date="2014-04" db="EMBL/GenBank/DDBJ databases">
        <title>Evolutionary Origins and Diversification of the Mycorrhizal Mutualists.</title>
        <authorList>
            <consortium name="DOE Joint Genome Institute"/>
            <consortium name="Mycorrhizal Genomics Consortium"/>
            <person name="Kohler A."/>
            <person name="Kuo A."/>
            <person name="Nagy L.G."/>
            <person name="Floudas D."/>
            <person name="Copeland A."/>
            <person name="Barry K.W."/>
            <person name="Cichocki N."/>
            <person name="Veneault-Fourrey C."/>
            <person name="LaButti K."/>
            <person name="Lindquist E.A."/>
            <person name="Lipzen A."/>
            <person name="Lundell T."/>
            <person name="Morin E."/>
            <person name="Murat C."/>
            <person name="Riley R."/>
            <person name="Ohm R."/>
            <person name="Sun H."/>
            <person name="Tunlid A."/>
            <person name="Henrissat B."/>
            <person name="Grigoriev I.V."/>
            <person name="Hibbett D.S."/>
            <person name="Martin F."/>
        </authorList>
    </citation>
    <scope>NUCLEOTIDE SEQUENCE [LARGE SCALE GENOMIC DNA]</scope>
    <source>
        <strain evidence="1 2">FD-317 M1</strain>
    </source>
</reference>
<organism evidence="1 2">
    <name type="scientific">Collybiopsis luxurians FD-317 M1</name>
    <dbReference type="NCBI Taxonomy" id="944289"/>
    <lineage>
        <taxon>Eukaryota</taxon>
        <taxon>Fungi</taxon>
        <taxon>Dikarya</taxon>
        <taxon>Basidiomycota</taxon>
        <taxon>Agaricomycotina</taxon>
        <taxon>Agaricomycetes</taxon>
        <taxon>Agaricomycetidae</taxon>
        <taxon>Agaricales</taxon>
        <taxon>Marasmiineae</taxon>
        <taxon>Omphalotaceae</taxon>
        <taxon>Collybiopsis</taxon>
        <taxon>Collybiopsis luxurians</taxon>
    </lineage>
</organism>
<accession>A0A0D0CD14</accession>
<evidence type="ECO:0000313" key="2">
    <source>
        <dbReference type="Proteomes" id="UP000053593"/>
    </source>
</evidence>
<protein>
    <submittedName>
        <fullName evidence="1">Uncharacterized protein</fullName>
    </submittedName>
</protein>
<dbReference type="HOGENOM" id="CLU_098724_0_0_1"/>
<dbReference type="Proteomes" id="UP000053593">
    <property type="component" value="Unassembled WGS sequence"/>
</dbReference>
<proteinExistence type="predicted"/>
<evidence type="ECO:0000313" key="1">
    <source>
        <dbReference type="EMBL" id="KIK55932.1"/>
    </source>
</evidence>
<dbReference type="OrthoDB" id="10614596at2759"/>